<evidence type="ECO:0000313" key="7">
    <source>
        <dbReference type="EMBL" id="SKB41453.1"/>
    </source>
</evidence>
<dbReference type="PANTHER" id="PTHR43780:SF2">
    <property type="entry name" value="1-AMINOCYCLOPROPANE-1-CARBOXYLATE DEAMINASE-RELATED"/>
    <property type="match status" value="1"/>
</dbReference>
<evidence type="ECO:0000256" key="2">
    <source>
        <dbReference type="ARBA" id="ARBA00008639"/>
    </source>
</evidence>
<dbReference type="InterPro" id="IPR001926">
    <property type="entry name" value="TrpB-like_PALP"/>
</dbReference>
<dbReference type="Gene3D" id="3.40.50.1100">
    <property type="match status" value="2"/>
</dbReference>
<dbReference type="AlphaFoldDB" id="A0A1T5B3J6"/>
<evidence type="ECO:0000313" key="8">
    <source>
        <dbReference type="Proteomes" id="UP000190541"/>
    </source>
</evidence>
<dbReference type="EMBL" id="FUYS01000002">
    <property type="protein sequence ID" value="SKB41453.1"/>
    <property type="molecule type" value="Genomic_DNA"/>
</dbReference>
<keyword evidence="3 5" id="KW-0663">Pyridoxal phosphate</keyword>
<accession>A0A1T5B3J6</accession>
<evidence type="ECO:0000256" key="1">
    <source>
        <dbReference type="ARBA" id="ARBA00001933"/>
    </source>
</evidence>
<evidence type="ECO:0000259" key="6">
    <source>
        <dbReference type="Pfam" id="PF00291"/>
    </source>
</evidence>
<feature type="modified residue" description="N6-(pyridoxal phosphate)lysine" evidence="5">
    <location>
        <position position="41"/>
    </location>
</feature>
<feature type="active site" description="Nucleophile" evidence="4">
    <location>
        <position position="68"/>
    </location>
</feature>
<comment type="cofactor">
    <cofactor evidence="1">
        <name>pyridoxal 5'-phosphate</name>
        <dbReference type="ChEBI" id="CHEBI:597326"/>
    </cofactor>
</comment>
<sequence>MLPFDFHSPVEPLDFPLFKEKGIKVAIKRDDMIHPFISGNKWRKLKYVLQTAASLGKEHLVSFGGAWSNHLLAMACAGAKFGFRTTAFVRGEAISNPNLSLCSLFGMQLRFVSRAAYKDKTLLFDQHYRRDEQAYFVDEGGCSLEGARGCMEIFDELTQSYDHIFCACGTGTTLAGLSMAKAAHGGPTQLHGVPVLAGGTFIKDAVASLSGTACADAIILHTDYHFGGYAKTDPALNTFVKTFAAQTGILIEPVYTGKLCYAVFDLAARDYFQPGQSILLIHTGGLTGLLGMHEQFGLPQNANVL</sequence>
<evidence type="ECO:0000256" key="5">
    <source>
        <dbReference type="PIRSR" id="PIRSR006278-2"/>
    </source>
</evidence>
<evidence type="ECO:0000256" key="3">
    <source>
        <dbReference type="ARBA" id="ARBA00022898"/>
    </source>
</evidence>
<dbReference type="Pfam" id="PF00291">
    <property type="entry name" value="PALP"/>
    <property type="match status" value="1"/>
</dbReference>
<organism evidence="7 8">
    <name type="scientific">Parapedobacter luteus</name>
    <dbReference type="NCBI Taxonomy" id="623280"/>
    <lineage>
        <taxon>Bacteria</taxon>
        <taxon>Pseudomonadati</taxon>
        <taxon>Bacteroidota</taxon>
        <taxon>Sphingobacteriia</taxon>
        <taxon>Sphingobacteriales</taxon>
        <taxon>Sphingobacteriaceae</taxon>
        <taxon>Parapedobacter</taxon>
    </lineage>
</organism>
<evidence type="ECO:0000256" key="4">
    <source>
        <dbReference type="PIRSR" id="PIRSR006278-1"/>
    </source>
</evidence>
<comment type="similarity">
    <text evidence="2">Belongs to the ACC deaminase/D-cysteine desulfhydrase family.</text>
</comment>
<dbReference type="InterPro" id="IPR027278">
    <property type="entry name" value="ACCD_DCysDesulf"/>
</dbReference>
<dbReference type="PANTHER" id="PTHR43780">
    <property type="entry name" value="1-AMINOCYCLOPROPANE-1-CARBOXYLATE DEAMINASE-RELATED"/>
    <property type="match status" value="1"/>
</dbReference>
<dbReference type="SUPFAM" id="SSF53686">
    <property type="entry name" value="Tryptophan synthase beta subunit-like PLP-dependent enzymes"/>
    <property type="match status" value="1"/>
</dbReference>
<name>A0A1T5B3J6_9SPHI</name>
<protein>
    <submittedName>
        <fullName evidence="7">1-aminocyclopropane-1-carboxylate deaminase</fullName>
    </submittedName>
</protein>
<feature type="domain" description="Tryptophan synthase beta chain-like PALP" evidence="6">
    <location>
        <begin position="17"/>
        <end position="284"/>
    </location>
</feature>
<dbReference type="STRING" id="623280.SAMN05660226_01294"/>
<gene>
    <name evidence="7" type="ORF">SAMN05660226_01294</name>
</gene>
<dbReference type="GO" id="GO:0019148">
    <property type="term" value="F:D-cysteine desulfhydrase activity"/>
    <property type="evidence" value="ECO:0007669"/>
    <property type="project" value="TreeGrafter"/>
</dbReference>
<keyword evidence="8" id="KW-1185">Reference proteome</keyword>
<dbReference type="PIRSF" id="PIRSF006278">
    <property type="entry name" value="ACCD_DCysDesulf"/>
    <property type="match status" value="1"/>
</dbReference>
<reference evidence="7 8" key="1">
    <citation type="submission" date="2017-02" db="EMBL/GenBank/DDBJ databases">
        <authorList>
            <person name="Peterson S.W."/>
        </authorList>
    </citation>
    <scope>NUCLEOTIDE SEQUENCE [LARGE SCALE GENOMIC DNA]</scope>
    <source>
        <strain evidence="7 8">DSM 22899</strain>
    </source>
</reference>
<proteinExistence type="inferred from homology"/>
<dbReference type="Proteomes" id="UP000190541">
    <property type="component" value="Unassembled WGS sequence"/>
</dbReference>
<dbReference type="InterPro" id="IPR036052">
    <property type="entry name" value="TrpB-like_PALP_sf"/>
</dbReference>
<dbReference type="OrthoDB" id="9801249at2"/>